<evidence type="ECO:0000313" key="2">
    <source>
        <dbReference type="EMBL" id="MFC4832046.1"/>
    </source>
</evidence>
<organism evidence="2 3">
    <name type="scientific">Actinomycetospora chibensis</name>
    <dbReference type="NCBI Taxonomy" id="663606"/>
    <lineage>
        <taxon>Bacteria</taxon>
        <taxon>Bacillati</taxon>
        <taxon>Actinomycetota</taxon>
        <taxon>Actinomycetes</taxon>
        <taxon>Pseudonocardiales</taxon>
        <taxon>Pseudonocardiaceae</taxon>
        <taxon>Actinomycetospora</taxon>
    </lineage>
</organism>
<dbReference type="Pfam" id="PF02405">
    <property type="entry name" value="MlaE"/>
    <property type="match status" value="1"/>
</dbReference>
<dbReference type="PANTHER" id="PTHR30188:SF4">
    <property type="entry name" value="PROTEIN TRIGALACTOSYLDIACYLGLYCEROL 1, CHLOROPLASTIC"/>
    <property type="match status" value="1"/>
</dbReference>
<evidence type="ECO:0000313" key="3">
    <source>
        <dbReference type="Proteomes" id="UP001595909"/>
    </source>
</evidence>
<dbReference type="Proteomes" id="UP001595909">
    <property type="component" value="Unassembled WGS sequence"/>
</dbReference>
<keyword evidence="1" id="KW-0812">Transmembrane</keyword>
<gene>
    <name evidence="2" type="ORF">ACFPEL_06450</name>
</gene>
<feature type="transmembrane region" description="Helical" evidence="1">
    <location>
        <begin position="118"/>
        <end position="136"/>
    </location>
</feature>
<comment type="caution">
    <text evidence="2">The sequence shown here is derived from an EMBL/GenBank/DDBJ whole genome shotgun (WGS) entry which is preliminary data.</text>
</comment>
<feature type="transmembrane region" description="Helical" evidence="1">
    <location>
        <begin position="218"/>
        <end position="238"/>
    </location>
</feature>
<protein>
    <submittedName>
        <fullName evidence="2">ABC transporter permease</fullName>
    </submittedName>
</protein>
<name>A0ABV9RCY6_9PSEU</name>
<feature type="transmembrane region" description="Helical" evidence="1">
    <location>
        <begin position="75"/>
        <end position="98"/>
    </location>
</feature>
<dbReference type="EMBL" id="JBHSIM010000013">
    <property type="protein sequence ID" value="MFC4832046.1"/>
    <property type="molecule type" value="Genomic_DNA"/>
</dbReference>
<keyword evidence="1" id="KW-0472">Membrane</keyword>
<dbReference type="RefSeq" id="WP_274189825.1">
    <property type="nucleotide sequence ID" value="NZ_BAABHN010000013.1"/>
</dbReference>
<dbReference type="InterPro" id="IPR030802">
    <property type="entry name" value="Permease_MalE"/>
</dbReference>
<feature type="transmembrane region" description="Helical" evidence="1">
    <location>
        <begin position="171"/>
        <end position="198"/>
    </location>
</feature>
<proteinExistence type="predicted"/>
<accession>A0ABV9RCY6</accession>
<keyword evidence="3" id="KW-1185">Reference proteome</keyword>
<dbReference type="PANTHER" id="PTHR30188">
    <property type="entry name" value="ABC TRANSPORTER PERMEASE PROTEIN-RELATED"/>
    <property type="match status" value="1"/>
</dbReference>
<keyword evidence="1" id="KW-1133">Transmembrane helix</keyword>
<reference evidence="3" key="1">
    <citation type="journal article" date="2019" name="Int. J. Syst. Evol. Microbiol.">
        <title>The Global Catalogue of Microorganisms (GCM) 10K type strain sequencing project: providing services to taxonomists for standard genome sequencing and annotation.</title>
        <authorList>
            <consortium name="The Broad Institute Genomics Platform"/>
            <consortium name="The Broad Institute Genome Sequencing Center for Infectious Disease"/>
            <person name="Wu L."/>
            <person name="Ma J."/>
        </authorList>
    </citation>
    <scope>NUCLEOTIDE SEQUENCE [LARGE SCALE GENOMIC DNA]</scope>
    <source>
        <strain evidence="3">CCUG 50347</strain>
    </source>
</reference>
<feature type="transmembrane region" description="Helical" evidence="1">
    <location>
        <begin position="259"/>
        <end position="280"/>
    </location>
</feature>
<evidence type="ECO:0000256" key="1">
    <source>
        <dbReference type="SAM" id="Phobius"/>
    </source>
</evidence>
<sequence>MSADEREAPTKHAPGPFEGVGPRVVGVVPDGPRSVVAEVGGMIALFGKIVWSVVRKPYGFWAESLDYFFTTLRRSALPMAAAIFGFLLFFSLVVVIFFSQAGAVSLGTAFLFQYGFRAFTVFVVAVVVSGVAGAALTTDLGARKIREELDAMTVMGIDPVRELVVPRAISLIALTTLISLPGLAVTAVGLQLGAGYYGHLSAADFYHSLFSSLSPPELFSVLINCFMLGILITTVCCYKGLNAGGGSIGLGRAVNQAVVVCYVALFVFQLAYNAIFLGLFPELGRVR</sequence>